<gene>
    <name evidence="2" type="ORF">GWK41_09965</name>
</gene>
<protein>
    <submittedName>
        <fullName evidence="2">STAS-like domain-containing protein</fullName>
    </submittedName>
</protein>
<reference evidence="2 3" key="1">
    <citation type="journal article" date="2021" name="Syst. Appl. Microbiol.">
        <title>Persephonella atlantica sp. nov.: How to adapt to physico-chemical gradients in high temperature hydrothermal habitats.</title>
        <authorList>
            <person name="Francois D.X."/>
            <person name="Godfroy A."/>
            <person name="Mathien C."/>
            <person name="Aube J."/>
            <person name="Cathalot C."/>
            <person name="Lesongeur F."/>
            <person name="L'Haridon S."/>
            <person name="Philippon X."/>
            <person name="Roussel E.G."/>
        </authorList>
    </citation>
    <scope>NUCLEOTIDE SEQUENCE [LARGE SCALE GENOMIC DNA]</scope>
    <source>
        <strain evidence="2 3">MO1340</strain>
    </source>
</reference>
<proteinExistence type="predicted"/>
<dbReference type="RefSeq" id="WP_200675004.1">
    <property type="nucleotide sequence ID" value="NZ_JAACYA010000002.1"/>
</dbReference>
<keyword evidence="3" id="KW-1185">Reference proteome</keyword>
<sequence>MKTIKVRELFEQENLATRENGLVLRKEIEKTLKTSNSVFIDFDGINLVTQSFIDEVFGVLVREKGLSFIRNHIKIKGASDFVKSMIKFVISYSQKAA</sequence>
<evidence type="ECO:0000259" key="1">
    <source>
        <dbReference type="Pfam" id="PF14213"/>
    </source>
</evidence>
<evidence type="ECO:0000313" key="3">
    <source>
        <dbReference type="Proteomes" id="UP000772812"/>
    </source>
</evidence>
<accession>A0ABS1GKE7</accession>
<organism evidence="2 3">
    <name type="scientific">Persephonella atlantica</name>
    <dbReference type="NCBI Taxonomy" id="2699429"/>
    <lineage>
        <taxon>Bacteria</taxon>
        <taxon>Pseudomonadati</taxon>
        <taxon>Aquificota</taxon>
        <taxon>Aquificia</taxon>
        <taxon>Aquificales</taxon>
        <taxon>Hydrogenothermaceae</taxon>
        <taxon>Persephonella</taxon>
    </lineage>
</organism>
<dbReference type="Pfam" id="PF14213">
    <property type="entry name" value="DUF4325"/>
    <property type="match status" value="1"/>
</dbReference>
<dbReference type="EMBL" id="JAACYA010000002">
    <property type="protein sequence ID" value="MBK3333389.1"/>
    <property type="molecule type" value="Genomic_DNA"/>
</dbReference>
<comment type="caution">
    <text evidence="2">The sequence shown here is derived from an EMBL/GenBank/DDBJ whole genome shotgun (WGS) entry which is preliminary data.</text>
</comment>
<name>A0ABS1GKE7_9AQUI</name>
<evidence type="ECO:0000313" key="2">
    <source>
        <dbReference type="EMBL" id="MBK3333389.1"/>
    </source>
</evidence>
<dbReference type="Proteomes" id="UP000772812">
    <property type="component" value="Unassembled WGS sequence"/>
</dbReference>
<feature type="domain" description="DUF4325" evidence="1">
    <location>
        <begin position="21"/>
        <end position="80"/>
    </location>
</feature>
<dbReference type="InterPro" id="IPR025474">
    <property type="entry name" value="DUF4325"/>
</dbReference>